<proteinExistence type="predicted"/>
<dbReference type="SUPFAM" id="SSF57850">
    <property type="entry name" value="RING/U-box"/>
    <property type="match status" value="1"/>
</dbReference>
<dbReference type="EC" id="2.3.2.27" evidence="3"/>
<dbReference type="InterPro" id="IPR017907">
    <property type="entry name" value="Znf_RING_CS"/>
</dbReference>
<evidence type="ECO:0000259" key="11">
    <source>
        <dbReference type="PROSITE" id="PS51382"/>
    </source>
</evidence>
<dbReference type="InterPro" id="IPR004331">
    <property type="entry name" value="SPX_dom"/>
</dbReference>
<evidence type="ECO:0000313" key="12">
    <source>
        <dbReference type="EMBL" id="OIW11401.1"/>
    </source>
</evidence>
<evidence type="ECO:0000256" key="2">
    <source>
        <dbReference type="ARBA" id="ARBA00004906"/>
    </source>
</evidence>
<dbReference type="InterPro" id="IPR013083">
    <property type="entry name" value="Znf_RING/FYVE/PHD"/>
</dbReference>
<dbReference type="PROSITE" id="PS50089">
    <property type="entry name" value="ZF_RING_2"/>
    <property type="match status" value="1"/>
</dbReference>
<dbReference type="PROSITE" id="PS51382">
    <property type="entry name" value="SPX"/>
    <property type="match status" value="1"/>
</dbReference>
<evidence type="ECO:0000256" key="3">
    <source>
        <dbReference type="ARBA" id="ARBA00012483"/>
    </source>
</evidence>
<sequence>MKFECVFKEYLQEEKEGMLDKKCAHIEYSRLKEVLKSCQRCKQLNTSSDSDLNEHNLCRCQSCSLCDEKFFAELTKEASDIVGYFNSRVRHILHLHTATGMKSYVWRLRQCFKNDRQTLEKEGKNLIEYIAMNAIAMRKILKKYDKVRNPVNGENFKSRMLAEHIELLHSPWLIELGAFYLNFSGRDGCELDVFCGNFSCDLNITEAVMTMRLPDSIKLEYNLTCAICLDFVFNPYALGCGHIFCKSCACSAASVMIFQGLKAARPESKCPICREVGVYSKPMHMLELDLLIKKRCKNYWKERLYEERCDTLHQSKIYWNVHSTYSGLM</sequence>
<keyword evidence="13" id="KW-1185">Reference proteome</keyword>
<evidence type="ECO:0000256" key="7">
    <source>
        <dbReference type="ARBA" id="ARBA00022786"/>
    </source>
</evidence>
<dbReference type="PANTHER" id="PTHR46764">
    <property type="entry name" value="E3 UBIQUITIN-PROTEIN LIGASE BAH1"/>
    <property type="match status" value="1"/>
</dbReference>
<feature type="domain" description="RING-type" evidence="10">
    <location>
        <begin position="225"/>
        <end position="274"/>
    </location>
</feature>
<organism evidence="12 13">
    <name type="scientific">Lupinus angustifolius</name>
    <name type="common">Narrow-leaved blue lupine</name>
    <dbReference type="NCBI Taxonomy" id="3871"/>
    <lineage>
        <taxon>Eukaryota</taxon>
        <taxon>Viridiplantae</taxon>
        <taxon>Streptophyta</taxon>
        <taxon>Embryophyta</taxon>
        <taxon>Tracheophyta</taxon>
        <taxon>Spermatophyta</taxon>
        <taxon>Magnoliopsida</taxon>
        <taxon>eudicotyledons</taxon>
        <taxon>Gunneridae</taxon>
        <taxon>Pentapetalae</taxon>
        <taxon>rosids</taxon>
        <taxon>fabids</taxon>
        <taxon>Fabales</taxon>
        <taxon>Fabaceae</taxon>
        <taxon>Papilionoideae</taxon>
        <taxon>50 kb inversion clade</taxon>
        <taxon>genistoids sensu lato</taxon>
        <taxon>core genistoids</taxon>
        <taxon>Genisteae</taxon>
        <taxon>Lupinus</taxon>
    </lineage>
</organism>
<gene>
    <name evidence="12" type="ORF">TanjilG_10719</name>
</gene>
<dbReference type="Proteomes" id="UP000188354">
    <property type="component" value="Chromosome LG05"/>
</dbReference>
<evidence type="ECO:0000256" key="8">
    <source>
        <dbReference type="ARBA" id="ARBA00022833"/>
    </source>
</evidence>
<reference evidence="12 13" key="1">
    <citation type="journal article" date="2017" name="Plant Biotechnol. J.">
        <title>A comprehensive draft genome sequence for lupin (Lupinus angustifolius), an emerging health food: insights into plant-microbe interactions and legume evolution.</title>
        <authorList>
            <person name="Hane J.K."/>
            <person name="Ming Y."/>
            <person name="Kamphuis L.G."/>
            <person name="Nelson M.N."/>
            <person name="Garg G."/>
            <person name="Atkins C.A."/>
            <person name="Bayer P.E."/>
            <person name="Bravo A."/>
            <person name="Bringans S."/>
            <person name="Cannon S."/>
            <person name="Edwards D."/>
            <person name="Foley R."/>
            <person name="Gao L.L."/>
            <person name="Harrison M.J."/>
            <person name="Huang W."/>
            <person name="Hurgobin B."/>
            <person name="Li S."/>
            <person name="Liu C.W."/>
            <person name="McGrath A."/>
            <person name="Morahan G."/>
            <person name="Murray J."/>
            <person name="Weller J."/>
            <person name="Jian J."/>
            <person name="Singh K.B."/>
        </authorList>
    </citation>
    <scope>NUCLEOTIDE SEQUENCE [LARGE SCALE GENOMIC DNA]</scope>
    <source>
        <strain evidence="13">cv. Tanjil</strain>
        <tissue evidence="12">Whole plant</tissue>
    </source>
</reference>
<dbReference type="OrthoDB" id="6105938at2759"/>
<keyword evidence="6 9" id="KW-0863">Zinc-finger</keyword>
<dbReference type="InterPro" id="IPR001841">
    <property type="entry name" value="Znf_RING"/>
</dbReference>
<dbReference type="CDD" id="cd23127">
    <property type="entry name" value="RING-HC_BAH1-like"/>
    <property type="match status" value="1"/>
</dbReference>
<evidence type="ECO:0000256" key="4">
    <source>
        <dbReference type="ARBA" id="ARBA00022679"/>
    </source>
</evidence>
<feature type="domain" description="SPX" evidence="11">
    <location>
        <begin position="1"/>
        <end position="158"/>
    </location>
</feature>
<evidence type="ECO:0000256" key="6">
    <source>
        <dbReference type="ARBA" id="ARBA00022771"/>
    </source>
</evidence>
<comment type="pathway">
    <text evidence="2">Protein modification; protein ubiquitination.</text>
</comment>
<dbReference type="SMART" id="SM00184">
    <property type="entry name" value="RING"/>
    <property type="match status" value="1"/>
</dbReference>
<keyword evidence="7" id="KW-0833">Ubl conjugation pathway</keyword>
<dbReference type="Pfam" id="PF13445">
    <property type="entry name" value="zf-RING_UBOX"/>
    <property type="match status" value="1"/>
</dbReference>
<dbReference type="KEGG" id="lang:109348274"/>
<evidence type="ECO:0000256" key="1">
    <source>
        <dbReference type="ARBA" id="ARBA00000900"/>
    </source>
</evidence>
<evidence type="ECO:0000313" key="13">
    <source>
        <dbReference type="Proteomes" id="UP000188354"/>
    </source>
</evidence>
<dbReference type="OMA" id="LCQCQSC"/>
<evidence type="ECO:0000256" key="9">
    <source>
        <dbReference type="PROSITE-ProRule" id="PRU00175"/>
    </source>
</evidence>
<dbReference type="GO" id="GO:0061630">
    <property type="term" value="F:ubiquitin protein ligase activity"/>
    <property type="evidence" value="ECO:0007669"/>
    <property type="project" value="UniProtKB-EC"/>
</dbReference>
<evidence type="ECO:0000256" key="5">
    <source>
        <dbReference type="ARBA" id="ARBA00022723"/>
    </source>
</evidence>
<dbReference type="EMBL" id="CM007365">
    <property type="protein sequence ID" value="OIW11401.1"/>
    <property type="molecule type" value="Genomic_DNA"/>
</dbReference>
<dbReference type="PROSITE" id="PS00518">
    <property type="entry name" value="ZF_RING_1"/>
    <property type="match status" value="1"/>
</dbReference>
<name>A0A1J7I9A5_LUPAN</name>
<dbReference type="Gramene" id="OIW11401">
    <property type="protein sequence ID" value="OIW11401"/>
    <property type="gene ID" value="TanjilG_10719"/>
</dbReference>
<dbReference type="InterPro" id="IPR027370">
    <property type="entry name" value="Znf-RING_euk"/>
</dbReference>
<dbReference type="GO" id="GO:0008270">
    <property type="term" value="F:zinc ion binding"/>
    <property type="evidence" value="ECO:0007669"/>
    <property type="project" value="UniProtKB-KW"/>
</dbReference>
<keyword evidence="4" id="KW-0808">Transferase</keyword>
<dbReference type="Gene3D" id="3.30.40.10">
    <property type="entry name" value="Zinc/RING finger domain, C3HC4 (zinc finger)"/>
    <property type="match status" value="1"/>
</dbReference>
<dbReference type="STRING" id="3871.A0A1J7I9A5"/>
<dbReference type="UniPathway" id="UPA00143"/>
<dbReference type="PANTHER" id="PTHR46764:SF2">
    <property type="entry name" value="E3 UBIQUITIN-PROTEIN LIGASE BAH1-LIKE-RELATED"/>
    <property type="match status" value="1"/>
</dbReference>
<accession>A0A1J7I9A5</accession>
<dbReference type="GO" id="GO:0016567">
    <property type="term" value="P:protein ubiquitination"/>
    <property type="evidence" value="ECO:0007669"/>
    <property type="project" value="UniProtKB-UniPathway"/>
</dbReference>
<comment type="catalytic activity">
    <reaction evidence="1">
        <text>S-ubiquitinyl-[E2 ubiquitin-conjugating enzyme]-L-cysteine + [acceptor protein]-L-lysine = [E2 ubiquitin-conjugating enzyme]-L-cysteine + N(6)-ubiquitinyl-[acceptor protein]-L-lysine.</text>
        <dbReference type="EC" id="2.3.2.27"/>
    </reaction>
</comment>
<dbReference type="InterPro" id="IPR033326">
    <property type="entry name" value="BAH1"/>
</dbReference>
<keyword evidence="5" id="KW-0479">Metal-binding</keyword>
<evidence type="ECO:0000259" key="10">
    <source>
        <dbReference type="PROSITE" id="PS50089"/>
    </source>
</evidence>
<dbReference type="AlphaFoldDB" id="A0A1J7I9A5"/>
<protein>
    <recommendedName>
        <fullName evidence="3">RING-type E3 ubiquitin transferase</fullName>
        <ecNumber evidence="3">2.3.2.27</ecNumber>
    </recommendedName>
</protein>
<keyword evidence="8" id="KW-0862">Zinc</keyword>